<dbReference type="Gene3D" id="3.30.70.20">
    <property type="match status" value="1"/>
</dbReference>
<dbReference type="RefSeq" id="WP_345131362.1">
    <property type="nucleotide sequence ID" value="NZ_BAABAT010000018.1"/>
</dbReference>
<evidence type="ECO:0000256" key="2">
    <source>
        <dbReference type="ARBA" id="ARBA00022448"/>
    </source>
</evidence>
<dbReference type="InterPro" id="IPR017896">
    <property type="entry name" value="4Fe4S_Fe-S-bd"/>
</dbReference>
<dbReference type="SUPFAM" id="SSF54862">
    <property type="entry name" value="4Fe-4S ferredoxins"/>
    <property type="match status" value="1"/>
</dbReference>
<gene>
    <name evidence="9" type="ORF">GCM10022255_058510</name>
</gene>
<keyword evidence="5" id="KW-0408">Iron</keyword>
<name>A0ABP8DEY5_9ACTN</name>
<keyword evidence="2" id="KW-0813">Transport</keyword>
<feature type="domain" description="4Fe-4S ferredoxin-type" evidence="8">
    <location>
        <begin position="1"/>
        <end position="29"/>
    </location>
</feature>
<comment type="cofactor">
    <cofactor evidence="1">
        <name>[3Fe-4S] cluster</name>
        <dbReference type="ChEBI" id="CHEBI:21137"/>
    </cofactor>
</comment>
<comment type="caution">
    <text evidence="9">The sequence shown here is derived from an EMBL/GenBank/DDBJ whole genome shotgun (WGS) entry which is preliminary data.</text>
</comment>
<evidence type="ECO:0000259" key="8">
    <source>
        <dbReference type="PROSITE" id="PS51379"/>
    </source>
</evidence>
<evidence type="ECO:0000313" key="9">
    <source>
        <dbReference type="EMBL" id="GAA4254307.1"/>
    </source>
</evidence>
<sequence length="66" mass="7039">MKVAVDADRCMGHGMCQALAPQVYRINDDTGFNEMGDVEIPDGLADAARRGQEACPERAIALDGMA</sequence>
<keyword evidence="10" id="KW-1185">Reference proteome</keyword>
<evidence type="ECO:0000256" key="5">
    <source>
        <dbReference type="ARBA" id="ARBA00023004"/>
    </source>
</evidence>
<evidence type="ECO:0000313" key="10">
    <source>
        <dbReference type="Proteomes" id="UP001500620"/>
    </source>
</evidence>
<accession>A0ABP8DEY5</accession>
<organism evidence="9 10">
    <name type="scientific">Dactylosporangium darangshiense</name>
    <dbReference type="NCBI Taxonomy" id="579108"/>
    <lineage>
        <taxon>Bacteria</taxon>
        <taxon>Bacillati</taxon>
        <taxon>Actinomycetota</taxon>
        <taxon>Actinomycetes</taxon>
        <taxon>Micromonosporales</taxon>
        <taxon>Micromonosporaceae</taxon>
        <taxon>Dactylosporangium</taxon>
    </lineage>
</organism>
<evidence type="ECO:0000256" key="6">
    <source>
        <dbReference type="ARBA" id="ARBA00023014"/>
    </source>
</evidence>
<keyword evidence="3" id="KW-0479">Metal-binding</keyword>
<evidence type="ECO:0000256" key="4">
    <source>
        <dbReference type="ARBA" id="ARBA00022982"/>
    </source>
</evidence>
<dbReference type="Pfam" id="PF13459">
    <property type="entry name" value="Fer4_15"/>
    <property type="match status" value="1"/>
</dbReference>
<dbReference type="EMBL" id="BAABAT010000018">
    <property type="protein sequence ID" value="GAA4254307.1"/>
    <property type="molecule type" value="Genomic_DNA"/>
</dbReference>
<dbReference type="PANTHER" id="PTHR36923">
    <property type="entry name" value="FERREDOXIN"/>
    <property type="match status" value="1"/>
</dbReference>
<keyword evidence="7" id="KW-0003">3Fe-4S</keyword>
<protein>
    <submittedName>
        <fullName evidence="9">Ferredoxin</fullName>
    </submittedName>
</protein>
<dbReference type="PROSITE" id="PS51379">
    <property type="entry name" value="4FE4S_FER_2"/>
    <property type="match status" value="1"/>
</dbReference>
<evidence type="ECO:0000256" key="3">
    <source>
        <dbReference type="ARBA" id="ARBA00022723"/>
    </source>
</evidence>
<keyword evidence="4" id="KW-0249">Electron transport</keyword>
<dbReference type="InterPro" id="IPR051269">
    <property type="entry name" value="Fe-S_cluster_ET"/>
</dbReference>
<evidence type="ECO:0000256" key="7">
    <source>
        <dbReference type="ARBA" id="ARBA00023291"/>
    </source>
</evidence>
<proteinExistence type="predicted"/>
<dbReference type="PANTHER" id="PTHR36923:SF3">
    <property type="entry name" value="FERREDOXIN"/>
    <property type="match status" value="1"/>
</dbReference>
<evidence type="ECO:0000256" key="1">
    <source>
        <dbReference type="ARBA" id="ARBA00001927"/>
    </source>
</evidence>
<reference evidence="10" key="1">
    <citation type="journal article" date="2019" name="Int. J. Syst. Evol. Microbiol.">
        <title>The Global Catalogue of Microorganisms (GCM) 10K type strain sequencing project: providing services to taxonomists for standard genome sequencing and annotation.</title>
        <authorList>
            <consortium name="The Broad Institute Genomics Platform"/>
            <consortium name="The Broad Institute Genome Sequencing Center for Infectious Disease"/>
            <person name="Wu L."/>
            <person name="Ma J."/>
        </authorList>
    </citation>
    <scope>NUCLEOTIDE SEQUENCE [LARGE SCALE GENOMIC DNA]</scope>
    <source>
        <strain evidence="10">JCM 17441</strain>
    </source>
</reference>
<keyword evidence="6" id="KW-0411">Iron-sulfur</keyword>
<dbReference type="Proteomes" id="UP001500620">
    <property type="component" value="Unassembled WGS sequence"/>
</dbReference>